<dbReference type="Gene3D" id="1.10.150.50">
    <property type="entry name" value="Transcription Factor, Ets-1"/>
    <property type="match status" value="1"/>
</dbReference>
<sequence>MESHFEILHKEEITGLDFLETTKEKFQSYGLKRGSATRLAKFIADLKKSNTPKSNTGTVYVFVDNSNLFIEGKYT</sequence>
<feature type="non-terminal residue" evidence="1">
    <location>
        <position position="75"/>
    </location>
</feature>
<dbReference type="Proteomes" id="UP000789739">
    <property type="component" value="Unassembled WGS sequence"/>
</dbReference>
<gene>
    <name evidence="1" type="ORF">PBRASI_LOCUS11115</name>
</gene>
<dbReference type="OrthoDB" id="2449165at2759"/>
<dbReference type="InterPro" id="IPR013761">
    <property type="entry name" value="SAM/pointed_sf"/>
</dbReference>
<dbReference type="EMBL" id="CAJVPI010004395">
    <property type="protein sequence ID" value="CAG8667317.1"/>
    <property type="molecule type" value="Genomic_DNA"/>
</dbReference>
<reference evidence="1" key="1">
    <citation type="submission" date="2021-06" db="EMBL/GenBank/DDBJ databases">
        <authorList>
            <person name="Kallberg Y."/>
            <person name="Tangrot J."/>
            <person name="Rosling A."/>
        </authorList>
    </citation>
    <scope>NUCLEOTIDE SEQUENCE</scope>
    <source>
        <strain evidence="1">BR232B</strain>
    </source>
</reference>
<protein>
    <submittedName>
        <fullName evidence="1">6275_t:CDS:1</fullName>
    </submittedName>
</protein>
<evidence type="ECO:0000313" key="2">
    <source>
        <dbReference type="Proteomes" id="UP000789739"/>
    </source>
</evidence>
<comment type="caution">
    <text evidence="1">The sequence shown here is derived from an EMBL/GenBank/DDBJ whole genome shotgun (WGS) entry which is preliminary data.</text>
</comment>
<organism evidence="1 2">
    <name type="scientific">Paraglomus brasilianum</name>
    <dbReference type="NCBI Taxonomy" id="144538"/>
    <lineage>
        <taxon>Eukaryota</taxon>
        <taxon>Fungi</taxon>
        <taxon>Fungi incertae sedis</taxon>
        <taxon>Mucoromycota</taxon>
        <taxon>Glomeromycotina</taxon>
        <taxon>Glomeromycetes</taxon>
        <taxon>Paraglomerales</taxon>
        <taxon>Paraglomeraceae</taxon>
        <taxon>Paraglomus</taxon>
    </lineage>
</organism>
<dbReference type="AlphaFoldDB" id="A0A9N9E6P3"/>
<evidence type="ECO:0000313" key="1">
    <source>
        <dbReference type="EMBL" id="CAG8667317.1"/>
    </source>
</evidence>
<keyword evidence="2" id="KW-1185">Reference proteome</keyword>
<proteinExistence type="predicted"/>
<accession>A0A9N9E6P3</accession>
<name>A0A9N9E6P3_9GLOM</name>